<evidence type="ECO:0000256" key="1">
    <source>
        <dbReference type="ARBA" id="ARBA00004496"/>
    </source>
</evidence>
<feature type="binding site" evidence="12">
    <location>
        <begin position="30"/>
        <end position="37"/>
    </location>
    <ligand>
        <name>ATP</name>
        <dbReference type="ChEBI" id="CHEBI:30616"/>
    </ligand>
</feature>
<evidence type="ECO:0000256" key="7">
    <source>
        <dbReference type="ARBA" id="ARBA00022763"/>
    </source>
</evidence>
<evidence type="ECO:0000256" key="9">
    <source>
        <dbReference type="ARBA" id="ARBA00023125"/>
    </source>
</evidence>
<dbReference type="GO" id="GO:0009432">
    <property type="term" value="P:SOS response"/>
    <property type="evidence" value="ECO:0007669"/>
    <property type="project" value="UniProtKB-UniRule"/>
</dbReference>
<dbReference type="GO" id="GO:0003697">
    <property type="term" value="F:single-stranded DNA binding"/>
    <property type="evidence" value="ECO:0007669"/>
    <property type="project" value="UniProtKB-UniRule"/>
</dbReference>
<evidence type="ECO:0000256" key="13">
    <source>
        <dbReference type="RuleBase" id="RU000578"/>
    </source>
</evidence>
<dbReference type="InterPro" id="IPR003395">
    <property type="entry name" value="RecF/RecN/SMC_N"/>
</dbReference>
<dbReference type="SUPFAM" id="SSF52540">
    <property type="entry name" value="P-loop containing nucleoside triphosphate hydrolases"/>
    <property type="match status" value="1"/>
</dbReference>
<accession>A0A9D1FQL5</accession>
<comment type="caution">
    <text evidence="15">The sequence shown here is derived from an EMBL/GenBank/DDBJ whole genome shotgun (WGS) entry which is preliminary data.</text>
</comment>
<proteinExistence type="inferred from homology"/>
<comment type="function">
    <text evidence="12 13">The RecF protein is involved in DNA metabolism; it is required for DNA replication and normal SOS inducibility. RecF binds preferentially to single-stranded, linear DNA. It also seems to bind ATP.</text>
</comment>
<evidence type="ECO:0000313" key="16">
    <source>
        <dbReference type="Proteomes" id="UP000824141"/>
    </source>
</evidence>
<sequence>MKVLSLTARGFRNLEPLQFSPHEGLNVICGENAQGKTNLLEAMWLFTGGRSFRGAKDAELVRVGEEQAEIALSFFSQEREQTADMTLRGGVRRASLNGVPKKGMAELVGRFCAVIFSPEHLSLVKGGPVERRAFLDSALCQVRPSYAALFARYRHTLNQRNALLKDIARHAELLDTLPIWDERLCRYGEAIVRERQSYLERFSPIAAAHYEGISRGRERLELSYEPSFSGDLAQALRHSRREDLRSGHTSAGPHRDDVSIRLSGMAARSFASQGQQRSAVLAMKLAEAGVLAQSCGEEPVVFLDDVLSELDAARQEYLLRQLHGRQVFLTGCELPGVVPEKEDGGLFLMDRGVLQPQS</sequence>
<evidence type="ECO:0000256" key="4">
    <source>
        <dbReference type="ARBA" id="ARBA00022490"/>
    </source>
</evidence>
<dbReference type="AlphaFoldDB" id="A0A9D1FQL5"/>
<keyword evidence="4 12" id="KW-0963">Cytoplasm</keyword>
<dbReference type="Pfam" id="PF02463">
    <property type="entry name" value="SMC_N"/>
    <property type="match status" value="1"/>
</dbReference>
<dbReference type="InterPro" id="IPR042174">
    <property type="entry name" value="RecF_2"/>
</dbReference>
<keyword evidence="10 12" id="KW-0234">DNA repair</keyword>
<dbReference type="PANTHER" id="PTHR32182:SF0">
    <property type="entry name" value="DNA REPLICATION AND REPAIR PROTEIN RECF"/>
    <property type="match status" value="1"/>
</dbReference>
<dbReference type="InterPro" id="IPR001238">
    <property type="entry name" value="DNA-binding_RecF"/>
</dbReference>
<keyword evidence="6 12" id="KW-0547">Nucleotide-binding</keyword>
<name>A0A9D1FQL5_9FIRM</name>
<keyword evidence="9 12" id="KW-0238">DNA-binding</keyword>
<reference evidence="15" key="2">
    <citation type="journal article" date="2021" name="PeerJ">
        <title>Extensive microbial diversity within the chicken gut microbiome revealed by metagenomics and culture.</title>
        <authorList>
            <person name="Gilroy R."/>
            <person name="Ravi A."/>
            <person name="Getino M."/>
            <person name="Pursley I."/>
            <person name="Horton D.L."/>
            <person name="Alikhan N.F."/>
            <person name="Baker D."/>
            <person name="Gharbi K."/>
            <person name="Hall N."/>
            <person name="Watson M."/>
            <person name="Adriaenssens E.M."/>
            <person name="Foster-Nyarko E."/>
            <person name="Jarju S."/>
            <person name="Secka A."/>
            <person name="Antonio M."/>
            <person name="Oren A."/>
            <person name="Chaudhuri R.R."/>
            <person name="La Ragione R."/>
            <person name="Hildebrand F."/>
            <person name="Pallen M.J."/>
        </authorList>
    </citation>
    <scope>NUCLEOTIDE SEQUENCE</scope>
    <source>
        <strain evidence="15">6086</strain>
    </source>
</reference>
<keyword evidence="5 12" id="KW-0235">DNA replication</keyword>
<evidence type="ECO:0000313" key="15">
    <source>
        <dbReference type="EMBL" id="HIS77808.1"/>
    </source>
</evidence>
<dbReference type="GO" id="GO:0006260">
    <property type="term" value="P:DNA replication"/>
    <property type="evidence" value="ECO:0007669"/>
    <property type="project" value="UniProtKB-UniRule"/>
</dbReference>
<dbReference type="GO" id="GO:0000731">
    <property type="term" value="P:DNA synthesis involved in DNA repair"/>
    <property type="evidence" value="ECO:0007669"/>
    <property type="project" value="TreeGrafter"/>
</dbReference>
<dbReference type="HAMAP" id="MF_00365">
    <property type="entry name" value="RecF"/>
    <property type="match status" value="1"/>
</dbReference>
<dbReference type="PROSITE" id="PS00617">
    <property type="entry name" value="RECF_1"/>
    <property type="match status" value="1"/>
</dbReference>
<evidence type="ECO:0000256" key="3">
    <source>
        <dbReference type="ARBA" id="ARBA00020170"/>
    </source>
</evidence>
<comment type="subcellular location">
    <subcellularLocation>
        <location evidence="1 12 13">Cytoplasm</location>
    </subcellularLocation>
</comment>
<feature type="domain" description="RecF/RecN/SMC N-terminal" evidence="14">
    <location>
        <begin position="5"/>
        <end position="323"/>
    </location>
</feature>
<dbReference type="InterPro" id="IPR018078">
    <property type="entry name" value="DNA-binding_RecF_CS"/>
</dbReference>
<evidence type="ECO:0000256" key="8">
    <source>
        <dbReference type="ARBA" id="ARBA00022840"/>
    </source>
</evidence>
<evidence type="ECO:0000256" key="12">
    <source>
        <dbReference type="HAMAP-Rule" id="MF_00365"/>
    </source>
</evidence>
<dbReference type="GO" id="GO:0005524">
    <property type="term" value="F:ATP binding"/>
    <property type="evidence" value="ECO:0007669"/>
    <property type="project" value="UniProtKB-UniRule"/>
</dbReference>
<dbReference type="PANTHER" id="PTHR32182">
    <property type="entry name" value="DNA REPLICATION AND REPAIR PROTEIN RECF"/>
    <property type="match status" value="1"/>
</dbReference>
<dbReference type="InterPro" id="IPR027417">
    <property type="entry name" value="P-loop_NTPase"/>
</dbReference>
<organism evidence="15 16">
    <name type="scientific">Candidatus Caccousia stercoris</name>
    <dbReference type="NCBI Taxonomy" id="2840723"/>
    <lineage>
        <taxon>Bacteria</taxon>
        <taxon>Bacillati</taxon>
        <taxon>Bacillota</taxon>
        <taxon>Clostridia</taxon>
        <taxon>Eubacteriales</taxon>
        <taxon>Oscillospiraceae</taxon>
        <taxon>Oscillospiraceae incertae sedis</taxon>
        <taxon>Candidatus Caccousia</taxon>
    </lineage>
</organism>
<protein>
    <recommendedName>
        <fullName evidence="3 12">DNA replication and repair protein RecF</fullName>
    </recommendedName>
</protein>
<comment type="similarity">
    <text evidence="2 12 13">Belongs to the RecF family.</text>
</comment>
<evidence type="ECO:0000256" key="10">
    <source>
        <dbReference type="ARBA" id="ARBA00023204"/>
    </source>
</evidence>
<evidence type="ECO:0000256" key="5">
    <source>
        <dbReference type="ARBA" id="ARBA00022705"/>
    </source>
</evidence>
<evidence type="ECO:0000256" key="11">
    <source>
        <dbReference type="ARBA" id="ARBA00023236"/>
    </source>
</evidence>
<dbReference type="PROSITE" id="PS00618">
    <property type="entry name" value="RECF_2"/>
    <property type="match status" value="1"/>
</dbReference>
<dbReference type="Gene3D" id="3.40.50.300">
    <property type="entry name" value="P-loop containing nucleotide triphosphate hydrolases"/>
    <property type="match status" value="1"/>
</dbReference>
<dbReference type="GO" id="GO:0006302">
    <property type="term" value="P:double-strand break repair"/>
    <property type="evidence" value="ECO:0007669"/>
    <property type="project" value="TreeGrafter"/>
</dbReference>
<dbReference type="NCBIfam" id="TIGR00611">
    <property type="entry name" value="recf"/>
    <property type="match status" value="1"/>
</dbReference>
<gene>
    <name evidence="12 15" type="primary">recF</name>
    <name evidence="15" type="ORF">IAD03_00400</name>
</gene>
<keyword evidence="7 12" id="KW-0227">DNA damage</keyword>
<reference evidence="15" key="1">
    <citation type="submission" date="2020-10" db="EMBL/GenBank/DDBJ databases">
        <authorList>
            <person name="Gilroy R."/>
        </authorList>
    </citation>
    <scope>NUCLEOTIDE SEQUENCE</scope>
    <source>
        <strain evidence="15">6086</strain>
    </source>
</reference>
<keyword evidence="11 12" id="KW-0742">SOS response</keyword>
<dbReference type="Proteomes" id="UP000824141">
    <property type="component" value="Unassembled WGS sequence"/>
</dbReference>
<keyword evidence="8 12" id="KW-0067">ATP-binding</keyword>
<dbReference type="Gene3D" id="1.20.1050.90">
    <property type="entry name" value="RecF/RecN/SMC, N-terminal domain"/>
    <property type="match status" value="1"/>
</dbReference>
<evidence type="ECO:0000256" key="6">
    <source>
        <dbReference type="ARBA" id="ARBA00022741"/>
    </source>
</evidence>
<dbReference type="EMBL" id="DVJM01000007">
    <property type="protein sequence ID" value="HIS77808.1"/>
    <property type="molecule type" value="Genomic_DNA"/>
</dbReference>
<evidence type="ECO:0000256" key="2">
    <source>
        <dbReference type="ARBA" id="ARBA00008016"/>
    </source>
</evidence>
<evidence type="ECO:0000259" key="14">
    <source>
        <dbReference type="Pfam" id="PF02463"/>
    </source>
</evidence>
<dbReference type="GO" id="GO:0005737">
    <property type="term" value="C:cytoplasm"/>
    <property type="evidence" value="ECO:0007669"/>
    <property type="project" value="UniProtKB-SubCell"/>
</dbReference>